<evidence type="ECO:0000313" key="2">
    <source>
        <dbReference type="EMBL" id="KLO13697.1"/>
    </source>
</evidence>
<reference evidence="2 3" key="1">
    <citation type="submission" date="2015-04" db="EMBL/GenBank/DDBJ databases">
        <title>Complete genome sequence of Schizopora paradoxa KUC8140, a cosmopolitan wood degrader in East Asia.</title>
        <authorList>
            <consortium name="DOE Joint Genome Institute"/>
            <person name="Min B."/>
            <person name="Park H."/>
            <person name="Jang Y."/>
            <person name="Kim J.-J."/>
            <person name="Kim K.H."/>
            <person name="Pangilinan J."/>
            <person name="Lipzen A."/>
            <person name="Riley R."/>
            <person name="Grigoriev I.V."/>
            <person name="Spatafora J.W."/>
            <person name="Choi I.-G."/>
        </authorList>
    </citation>
    <scope>NUCLEOTIDE SEQUENCE [LARGE SCALE GENOMIC DNA]</scope>
    <source>
        <strain evidence="2 3">KUC8140</strain>
    </source>
</reference>
<name>A0A0H2RPZ2_9AGAM</name>
<organism evidence="2 3">
    <name type="scientific">Schizopora paradoxa</name>
    <dbReference type="NCBI Taxonomy" id="27342"/>
    <lineage>
        <taxon>Eukaryota</taxon>
        <taxon>Fungi</taxon>
        <taxon>Dikarya</taxon>
        <taxon>Basidiomycota</taxon>
        <taxon>Agaricomycotina</taxon>
        <taxon>Agaricomycetes</taxon>
        <taxon>Hymenochaetales</taxon>
        <taxon>Schizoporaceae</taxon>
        <taxon>Schizopora</taxon>
    </lineage>
</organism>
<dbReference type="GO" id="GO:0005737">
    <property type="term" value="C:cytoplasm"/>
    <property type="evidence" value="ECO:0007669"/>
    <property type="project" value="TreeGrafter"/>
</dbReference>
<dbReference type="SUPFAM" id="SSF51735">
    <property type="entry name" value="NAD(P)-binding Rossmann-fold domains"/>
    <property type="match status" value="1"/>
</dbReference>
<accession>A0A0H2RPZ2</accession>
<keyword evidence="3" id="KW-1185">Reference proteome</keyword>
<evidence type="ECO:0000259" key="1">
    <source>
        <dbReference type="Pfam" id="PF01370"/>
    </source>
</evidence>
<sequence length="331" mass="35621">MPTCLIFGVNGCVGGTVLVSLHKHYPAFTFKAIVRSDSAIDALKSSGIPVEPIKGSHTDVELVTKHVKEADVVVTCADSDNKEFVGALLTGLKAHFDEGKGGAKLLHTSGAAIYWDGRVDGKTDPNGKVWTDDEEDTKLLQPSMIHGALDTALIKAQQDGYLQAFIFTPTLIHGAGTGPGKKASVAFRMFVGDAIAKKKAHYIGDGSNQAAAVHVADLAELYVTAFGKLTSDIPNELSSNPYERYIIVNSEDLPFLEMAKGLAKALHKKGKIEESEPVLAQKEDLNGWTAMLVGMECKVKTGRAYTLGWNPHHPTLLETLEEDVDLALKEL</sequence>
<dbReference type="GO" id="GO:0004029">
    <property type="term" value="F:aldehyde dehydrogenase (NAD+) activity"/>
    <property type="evidence" value="ECO:0007669"/>
    <property type="project" value="TreeGrafter"/>
</dbReference>
<dbReference type="InterPro" id="IPR001509">
    <property type="entry name" value="Epimerase_deHydtase"/>
</dbReference>
<dbReference type="PANTHER" id="PTHR48079">
    <property type="entry name" value="PROTEIN YEEZ"/>
    <property type="match status" value="1"/>
</dbReference>
<evidence type="ECO:0000313" key="3">
    <source>
        <dbReference type="Proteomes" id="UP000053477"/>
    </source>
</evidence>
<feature type="domain" description="NAD-dependent epimerase/dehydratase" evidence="1">
    <location>
        <begin position="5"/>
        <end position="229"/>
    </location>
</feature>
<dbReference type="EMBL" id="KQ085955">
    <property type="protein sequence ID" value="KLO13697.1"/>
    <property type="molecule type" value="Genomic_DNA"/>
</dbReference>
<dbReference type="Pfam" id="PF01370">
    <property type="entry name" value="Epimerase"/>
    <property type="match status" value="1"/>
</dbReference>
<protein>
    <submittedName>
        <fullName evidence="2">NAD(P)-binding protein</fullName>
    </submittedName>
</protein>
<dbReference type="Proteomes" id="UP000053477">
    <property type="component" value="Unassembled WGS sequence"/>
</dbReference>
<dbReference type="InterPro" id="IPR036291">
    <property type="entry name" value="NAD(P)-bd_dom_sf"/>
</dbReference>
<dbReference type="PANTHER" id="PTHR48079:SF6">
    <property type="entry name" value="NAD(P)-BINDING DOMAIN-CONTAINING PROTEIN-RELATED"/>
    <property type="match status" value="1"/>
</dbReference>
<proteinExistence type="predicted"/>
<dbReference type="AlphaFoldDB" id="A0A0H2RPZ2"/>
<dbReference type="STRING" id="27342.A0A0H2RPZ2"/>
<dbReference type="InterPro" id="IPR051783">
    <property type="entry name" value="NAD(P)-dependent_oxidoreduct"/>
</dbReference>
<dbReference type="InParanoid" id="A0A0H2RPZ2"/>
<gene>
    <name evidence="2" type="ORF">SCHPADRAFT_903900</name>
</gene>
<dbReference type="Gene3D" id="3.40.50.720">
    <property type="entry name" value="NAD(P)-binding Rossmann-like Domain"/>
    <property type="match status" value="1"/>
</dbReference>
<dbReference type="FunCoup" id="A0A0H2RPZ2">
    <property type="interactions" value="23"/>
</dbReference>
<dbReference type="OrthoDB" id="2130169at2759"/>